<dbReference type="InterPro" id="IPR013106">
    <property type="entry name" value="Ig_V-set"/>
</dbReference>
<dbReference type="InterPro" id="IPR013098">
    <property type="entry name" value="Ig_I-set"/>
</dbReference>
<dbReference type="SMART" id="SM00408">
    <property type="entry name" value="IGc2"/>
    <property type="match status" value="9"/>
</dbReference>
<comment type="caution">
    <text evidence="12">The sequence shown here is derived from an EMBL/GenBank/DDBJ whole genome shotgun (WGS) entry which is preliminary data.</text>
</comment>
<feature type="compositionally biased region" description="Basic and acidic residues" evidence="9">
    <location>
        <begin position="1681"/>
        <end position="1704"/>
    </location>
</feature>
<dbReference type="EMBL" id="CACRXK020001063">
    <property type="protein sequence ID" value="CAB3986737.1"/>
    <property type="molecule type" value="Genomic_DNA"/>
</dbReference>
<dbReference type="CDD" id="cd00063">
    <property type="entry name" value="FN3"/>
    <property type="match status" value="5"/>
</dbReference>
<evidence type="ECO:0000256" key="11">
    <source>
        <dbReference type="SAM" id="SignalP"/>
    </source>
</evidence>
<keyword evidence="2 10" id="KW-0812">Transmembrane</keyword>
<dbReference type="GO" id="GO:0098609">
    <property type="term" value="P:cell-cell adhesion"/>
    <property type="evidence" value="ECO:0007669"/>
    <property type="project" value="TreeGrafter"/>
</dbReference>
<accession>A0A6S7GGB8</accession>
<keyword evidence="7" id="KW-1015">Disulfide bond</keyword>
<dbReference type="GO" id="GO:0016020">
    <property type="term" value="C:membrane"/>
    <property type="evidence" value="ECO:0007669"/>
    <property type="project" value="UniProtKB-SubCell"/>
</dbReference>
<protein>
    <submittedName>
        <fullName evidence="12">Down syndrome cell adhesion molecule 1 homolog isoform X2</fullName>
    </submittedName>
</protein>
<evidence type="ECO:0000313" key="12">
    <source>
        <dbReference type="EMBL" id="CAB3986737.1"/>
    </source>
</evidence>
<evidence type="ECO:0000256" key="2">
    <source>
        <dbReference type="ARBA" id="ARBA00022692"/>
    </source>
</evidence>
<dbReference type="InterPro" id="IPR036179">
    <property type="entry name" value="Ig-like_dom_sf"/>
</dbReference>
<feature type="compositionally biased region" description="Polar residues" evidence="9">
    <location>
        <begin position="1575"/>
        <end position="1592"/>
    </location>
</feature>
<feature type="compositionally biased region" description="Basic and acidic residues" evidence="9">
    <location>
        <begin position="1635"/>
        <end position="1648"/>
    </location>
</feature>
<evidence type="ECO:0000313" key="13">
    <source>
        <dbReference type="Proteomes" id="UP001152795"/>
    </source>
</evidence>
<feature type="region of interest" description="Disordered" evidence="9">
    <location>
        <begin position="1549"/>
        <end position="1592"/>
    </location>
</feature>
<dbReference type="SUPFAM" id="SSF48726">
    <property type="entry name" value="Immunoglobulin"/>
    <property type="match status" value="9"/>
</dbReference>
<organism evidence="12 13">
    <name type="scientific">Paramuricea clavata</name>
    <name type="common">Red gorgonian</name>
    <name type="synonym">Violescent sea-whip</name>
    <dbReference type="NCBI Taxonomy" id="317549"/>
    <lineage>
        <taxon>Eukaryota</taxon>
        <taxon>Metazoa</taxon>
        <taxon>Cnidaria</taxon>
        <taxon>Anthozoa</taxon>
        <taxon>Octocorallia</taxon>
        <taxon>Malacalcyonacea</taxon>
        <taxon>Plexauridae</taxon>
        <taxon>Paramuricea</taxon>
    </lineage>
</organism>
<evidence type="ECO:0000256" key="10">
    <source>
        <dbReference type="SAM" id="Phobius"/>
    </source>
</evidence>
<dbReference type="OrthoDB" id="5981886at2759"/>
<dbReference type="InterPro" id="IPR003598">
    <property type="entry name" value="Ig_sub2"/>
</dbReference>
<dbReference type="Pfam" id="PF00041">
    <property type="entry name" value="fn3"/>
    <property type="match status" value="5"/>
</dbReference>
<dbReference type="Pfam" id="PF07679">
    <property type="entry name" value="I-set"/>
    <property type="match status" value="4"/>
</dbReference>
<feature type="chain" id="PRO_5043344106" evidence="11">
    <location>
        <begin position="21"/>
        <end position="1869"/>
    </location>
</feature>
<dbReference type="InterPro" id="IPR036116">
    <property type="entry name" value="FN3_sf"/>
</dbReference>
<dbReference type="InterPro" id="IPR003961">
    <property type="entry name" value="FN3_dom"/>
</dbReference>
<proteinExistence type="predicted"/>
<comment type="subcellular location">
    <subcellularLocation>
        <location evidence="1">Membrane</location>
    </subcellularLocation>
</comment>
<evidence type="ECO:0000256" key="6">
    <source>
        <dbReference type="ARBA" id="ARBA00023136"/>
    </source>
</evidence>
<sequence>MIVELFFLTLFTNHFIIVHSAEYSAPLQFTQEPSDVQFSNKTSAYLHCVAMATSSYASNNQITITWRFENGSLVRNISDIVQTLPNGTLWFKPFNRLIPAVHRTKYQCVANLTLHNQAILSRLALVHGVIVKPFQVKVRDEEVYGAGGTATFTCLYPAEVSSYVQIRKWFADKQLKEAEPSGNLVIHDVQQVHSNKLYYCVVVNVLTKETLASNVAKIFIRNASDARKFPLKFNIVAVDKTVVLGNVVMFECLASRTRNVEYFWKHNNDDIKLNHRYSLVNGRSLRIMKTVMKDNGTYTCVVRDKISREEISTSSHLLVQVRLKFRARPSKICTPYYVNATFPCEVTGYPQPKISWYKNAREITNNNKALRKGNSLIITSAWGKDEGIYQCIVSNGLETIHQAASLIVGAQAPRIIESFVAKNISLYAKLDISCKATGKQQATLFWYRDGIRIEESYDHRIHLKHYHDLWTLQIRNVTSADSGLYKCEAMNRAGSNFSEAKILVKGPAKVTYVPKSVRGLLGTDVKITCKANGFPRAKITWYDNNGYLAPYDYRQKVATNDGESTLTIEGLVTSDKGRYRCTASSEIGPTDDASVDLTVYGAPEETYKLEVLDEGSKKSFVCHECIKWTKNGKMVQNSARTTVTNVLQICILNLVAILESDAGNYTCHTQTTTGVHKNTKEIFVISRPRFVNPRSPNSTNVLEHGDVRMTCHVTGFPTPRTIWRRKVGGSFDEVKDSPRFRVTTNGSLTILNAKAEDETDYSCEIRNSHSYRADLTIKLNVNVPARIVNWVATAFGNAGNMTKLNCDASGDETLNFTWFKNGQKISRNSNIRNEVIPKLSKSTLTIVSTTGNDGGNYTCKVFNLFGKDEQIMRLEIRDRPDPPDVKKYTKTETSITVSWEPSFNGNSPILSYQIDYKTSAHPSTPVIIPITGQKTSYKITELEPYTGYQIRVRARNALGMSDFSILTNVKTAEDAPSLAPHLTVTPVEDSLNKQISLRIKWELLDVKDANGVVKGYDIWFKKNSSNSFFTNKRVVTPRDGKQTTISYLKPYTYYKIKIQAFTSAGHGPNSSSIVTRTNEGVPSIPPGNIRVTAKTSTSISLSWTAPSKDSTNGVLIGYRVHYHDNRKPMKINANVNTSSDKTNLTLNDLGKYTNYAIKIAARTVRGLGLFSTLINVVTDEDKPGPPKNLIAITTSVRSIKLTWSRPDEPNGRITDYHISYFGNINKINTYHAEGTGTSHEFENLTENRTYYFKVCALTSKGAGNYTDFVMVSTSKGPPSFIGSHSEDVTERWKKTVTLICRFSGFPIPTITWLDSKEKALNFGDAKYHVTIQGHLVIHDLRREDSKRYVCRVTNKWGTIEKGITLKVQDPPDPPKSIRFIGINSTAVKISWLNGFDGNSIITGFLLKYQRHIDSEWKELRLSGDLTEFMMNNVESERKYSFMMKASNEIGDGNFSEARNIKFVGDGVILNPVEEGDIEDEIETKSSHKTIFKDSAVLGTLIGVCLFIIIVIVILALLTKLGYSPGSKLAQRSVEVWRWFVAKGLSATDHRRNTKRRSGGSSTDGHLGGSSSSLSQERASNNGSTFSVPRSSSRVTESGYATSVFPIPLPFGNYTPGNNGGVRASGSSDEGIGPETRSEIRVDSGDQEYRQPSIPPRSSNGTPAPLTLIMSSREYIDPEGVEQEKSPLKRQRNQQDKMAEEMKENESEDISPDISPRGKERIYFQSLGHCLPVNMSPGRPKYEDAHFIIGPDVDRILAYRPPRCYDSTSSEYSSSRDELAQAYEFGKLHHLDDFYGRPTLESASSSGETAGSDKDGICHFTSELSVGRPFLIPVAILPPPPNQRLRTRDRKRNPQGAPLNTYYEKDETLV</sequence>
<evidence type="ECO:0000256" key="1">
    <source>
        <dbReference type="ARBA" id="ARBA00004370"/>
    </source>
</evidence>
<dbReference type="PANTHER" id="PTHR44170:SF6">
    <property type="entry name" value="CONTACTIN"/>
    <property type="match status" value="1"/>
</dbReference>
<dbReference type="PANTHER" id="PTHR44170">
    <property type="entry name" value="PROTEIN SIDEKICK"/>
    <property type="match status" value="1"/>
</dbReference>
<dbReference type="InterPro" id="IPR003599">
    <property type="entry name" value="Ig_sub"/>
</dbReference>
<dbReference type="InterPro" id="IPR007110">
    <property type="entry name" value="Ig-like_dom"/>
</dbReference>
<dbReference type="PROSITE" id="PS50853">
    <property type="entry name" value="FN3"/>
    <property type="match status" value="5"/>
</dbReference>
<dbReference type="PROSITE" id="PS50835">
    <property type="entry name" value="IG_LIKE"/>
    <property type="match status" value="9"/>
</dbReference>
<keyword evidence="3 11" id="KW-0732">Signal</keyword>
<gene>
    <name evidence="12" type="ORF">PACLA_8A049590</name>
</gene>
<feature type="region of interest" description="Disordered" evidence="9">
    <location>
        <begin position="1677"/>
        <end position="1715"/>
    </location>
</feature>
<dbReference type="SMART" id="SM00406">
    <property type="entry name" value="IGv"/>
    <property type="match status" value="4"/>
</dbReference>
<keyword evidence="8" id="KW-0393">Immunoglobulin domain</keyword>
<evidence type="ECO:0000256" key="3">
    <source>
        <dbReference type="ARBA" id="ARBA00022729"/>
    </source>
</evidence>
<keyword evidence="5 10" id="KW-1133">Transmembrane helix</keyword>
<feature type="signal peptide" evidence="11">
    <location>
        <begin position="1"/>
        <end position="20"/>
    </location>
</feature>
<dbReference type="SMART" id="SM00060">
    <property type="entry name" value="FN3"/>
    <property type="match status" value="5"/>
</dbReference>
<evidence type="ECO:0000256" key="8">
    <source>
        <dbReference type="ARBA" id="ARBA00023319"/>
    </source>
</evidence>
<evidence type="ECO:0000256" key="9">
    <source>
        <dbReference type="SAM" id="MobiDB-lite"/>
    </source>
</evidence>
<keyword evidence="4" id="KW-0677">Repeat</keyword>
<dbReference type="Pfam" id="PF13927">
    <property type="entry name" value="Ig_3"/>
    <property type="match status" value="3"/>
</dbReference>
<keyword evidence="13" id="KW-1185">Reference proteome</keyword>
<reference evidence="12" key="1">
    <citation type="submission" date="2020-04" db="EMBL/GenBank/DDBJ databases">
        <authorList>
            <person name="Alioto T."/>
            <person name="Alioto T."/>
            <person name="Gomez Garrido J."/>
        </authorList>
    </citation>
    <scope>NUCLEOTIDE SEQUENCE</scope>
    <source>
        <strain evidence="12">A484AB</strain>
    </source>
</reference>
<evidence type="ECO:0000256" key="7">
    <source>
        <dbReference type="ARBA" id="ARBA00023157"/>
    </source>
</evidence>
<keyword evidence="6 10" id="KW-0472">Membrane</keyword>
<evidence type="ECO:0000256" key="4">
    <source>
        <dbReference type="ARBA" id="ARBA00022737"/>
    </source>
</evidence>
<dbReference type="Gene3D" id="2.60.40.10">
    <property type="entry name" value="Immunoglobulins"/>
    <property type="match status" value="15"/>
</dbReference>
<dbReference type="SUPFAM" id="SSF49265">
    <property type="entry name" value="Fibronectin type III"/>
    <property type="match status" value="3"/>
</dbReference>
<feature type="region of interest" description="Disordered" evidence="9">
    <location>
        <begin position="1617"/>
        <end position="1664"/>
    </location>
</feature>
<feature type="region of interest" description="Disordered" evidence="9">
    <location>
        <begin position="1836"/>
        <end position="1869"/>
    </location>
</feature>
<evidence type="ECO:0000256" key="5">
    <source>
        <dbReference type="ARBA" id="ARBA00022989"/>
    </source>
</evidence>
<dbReference type="SMART" id="SM00409">
    <property type="entry name" value="IG"/>
    <property type="match status" value="9"/>
</dbReference>
<feature type="transmembrane region" description="Helical" evidence="10">
    <location>
        <begin position="1495"/>
        <end position="1517"/>
    </location>
</feature>
<dbReference type="FunFam" id="2.60.40.10:FF:000093">
    <property type="entry name" value="Down syndrome cell adhesion molecule, isoform B"/>
    <property type="match status" value="1"/>
</dbReference>
<dbReference type="CDD" id="cd00096">
    <property type="entry name" value="Ig"/>
    <property type="match status" value="6"/>
</dbReference>
<dbReference type="Proteomes" id="UP001152795">
    <property type="component" value="Unassembled WGS sequence"/>
</dbReference>
<dbReference type="FunFam" id="2.60.40.10:FF:000107">
    <property type="entry name" value="Myosin, light chain kinase a"/>
    <property type="match status" value="1"/>
</dbReference>
<feature type="compositionally biased region" description="Low complexity" evidence="9">
    <location>
        <begin position="1558"/>
        <end position="1574"/>
    </location>
</feature>
<dbReference type="InterPro" id="IPR013783">
    <property type="entry name" value="Ig-like_fold"/>
</dbReference>
<name>A0A6S7GGB8_PARCT</name>